<dbReference type="GO" id="GO:0032259">
    <property type="term" value="P:methylation"/>
    <property type="evidence" value="ECO:0007669"/>
    <property type="project" value="UniProtKB-KW"/>
</dbReference>
<organism evidence="1 2">
    <name type="scientific">Dorcoceras hygrometricum</name>
    <dbReference type="NCBI Taxonomy" id="472368"/>
    <lineage>
        <taxon>Eukaryota</taxon>
        <taxon>Viridiplantae</taxon>
        <taxon>Streptophyta</taxon>
        <taxon>Embryophyta</taxon>
        <taxon>Tracheophyta</taxon>
        <taxon>Spermatophyta</taxon>
        <taxon>Magnoliopsida</taxon>
        <taxon>eudicotyledons</taxon>
        <taxon>Gunneridae</taxon>
        <taxon>Pentapetalae</taxon>
        <taxon>asterids</taxon>
        <taxon>lamiids</taxon>
        <taxon>Lamiales</taxon>
        <taxon>Gesneriaceae</taxon>
        <taxon>Didymocarpoideae</taxon>
        <taxon>Trichosporeae</taxon>
        <taxon>Loxocarpinae</taxon>
        <taxon>Dorcoceras</taxon>
    </lineage>
</organism>
<keyword evidence="2" id="KW-1185">Reference proteome</keyword>
<dbReference type="GO" id="GO:0008168">
    <property type="term" value="F:methyltransferase activity"/>
    <property type="evidence" value="ECO:0007669"/>
    <property type="project" value="UniProtKB-KW"/>
</dbReference>
<gene>
    <name evidence="1" type="ORF">F511_36805</name>
</gene>
<keyword evidence="1" id="KW-0489">Methyltransferase</keyword>
<proteinExistence type="predicted"/>
<name>A0A2Z7CZ02_9LAMI</name>
<dbReference type="EMBL" id="KQ991603">
    <property type="protein sequence ID" value="KZV51525.1"/>
    <property type="molecule type" value="Genomic_DNA"/>
</dbReference>
<keyword evidence="1" id="KW-0808">Transferase</keyword>
<evidence type="ECO:0000313" key="2">
    <source>
        <dbReference type="Proteomes" id="UP000250235"/>
    </source>
</evidence>
<dbReference type="AlphaFoldDB" id="A0A2Z7CZ02"/>
<sequence length="80" mass="8974">MDRIGRSFNCSTVEGSFPLWTGRSRAPSRQSTVIQLVQGFNVGAYWYFTENFREECGSSDATASRSAEVHDLIRMCDLCA</sequence>
<reference evidence="1 2" key="1">
    <citation type="journal article" date="2015" name="Proc. Natl. Acad. Sci. U.S.A.">
        <title>The resurrection genome of Boea hygrometrica: A blueprint for survival of dehydration.</title>
        <authorList>
            <person name="Xiao L."/>
            <person name="Yang G."/>
            <person name="Zhang L."/>
            <person name="Yang X."/>
            <person name="Zhao S."/>
            <person name="Ji Z."/>
            <person name="Zhou Q."/>
            <person name="Hu M."/>
            <person name="Wang Y."/>
            <person name="Chen M."/>
            <person name="Xu Y."/>
            <person name="Jin H."/>
            <person name="Xiao X."/>
            <person name="Hu G."/>
            <person name="Bao F."/>
            <person name="Hu Y."/>
            <person name="Wan P."/>
            <person name="Li L."/>
            <person name="Deng X."/>
            <person name="Kuang T."/>
            <person name="Xiang C."/>
            <person name="Zhu J.K."/>
            <person name="Oliver M.J."/>
            <person name="He Y."/>
        </authorList>
    </citation>
    <scope>NUCLEOTIDE SEQUENCE [LARGE SCALE GENOMIC DNA]</scope>
    <source>
        <strain evidence="2">cv. XS01</strain>
    </source>
</reference>
<evidence type="ECO:0000313" key="1">
    <source>
        <dbReference type="EMBL" id="KZV51525.1"/>
    </source>
</evidence>
<accession>A0A2Z7CZ02</accession>
<protein>
    <submittedName>
        <fullName evidence="1">Putative site-specific DNA-methyltransferase (ISS)</fullName>
    </submittedName>
</protein>
<dbReference type="Proteomes" id="UP000250235">
    <property type="component" value="Unassembled WGS sequence"/>
</dbReference>